<dbReference type="AlphaFoldDB" id="A0A5J4RUN5"/>
<protein>
    <submittedName>
        <fullName evidence="4">Amidophosphoribosyltransferase</fullName>
        <ecNumber evidence="4">2.4.2.14</ecNumber>
    </submittedName>
</protein>
<dbReference type="InterPro" id="IPR017932">
    <property type="entry name" value="GATase_2_dom"/>
</dbReference>
<organism evidence="4">
    <name type="scientific">termite gut metagenome</name>
    <dbReference type="NCBI Taxonomy" id="433724"/>
    <lineage>
        <taxon>unclassified sequences</taxon>
        <taxon>metagenomes</taxon>
        <taxon>organismal metagenomes</taxon>
    </lineage>
</organism>
<dbReference type="GO" id="GO:0004044">
    <property type="term" value="F:amidophosphoribosyltransferase activity"/>
    <property type="evidence" value="ECO:0007669"/>
    <property type="project" value="UniProtKB-EC"/>
</dbReference>
<dbReference type="PANTHER" id="PTHR11907">
    <property type="entry name" value="AMIDOPHOSPHORIBOSYLTRANSFERASE"/>
    <property type="match status" value="1"/>
</dbReference>
<dbReference type="EMBL" id="SNRY01000771">
    <property type="protein sequence ID" value="KAA6336671.1"/>
    <property type="molecule type" value="Genomic_DNA"/>
</dbReference>
<evidence type="ECO:0000256" key="1">
    <source>
        <dbReference type="ARBA" id="ARBA00022679"/>
    </source>
</evidence>
<reference evidence="4" key="1">
    <citation type="submission" date="2019-03" db="EMBL/GenBank/DDBJ databases">
        <title>Single cell metagenomics reveals metabolic interactions within the superorganism composed of flagellate Streblomastix strix and complex community of Bacteroidetes bacteria on its surface.</title>
        <authorList>
            <person name="Treitli S.C."/>
            <person name="Kolisko M."/>
            <person name="Husnik F."/>
            <person name="Keeling P."/>
            <person name="Hampl V."/>
        </authorList>
    </citation>
    <scope>NUCLEOTIDE SEQUENCE</scope>
    <source>
        <strain evidence="4">STM</strain>
    </source>
</reference>
<keyword evidence="4" id="KW-0328">Glycosyltransferase</keyword>
<gene>
    <name evidence="4" type="ORF">EZS27_015187</name>
</gene>
<proteinExistence type="predicted"/>
<dbReference type="Gene3D" id="3.40.50.2020">
    <property type="match status" value="1"/>
</dbReference>
<evidence type="ECO:0000256" key="2">
    <source>
        <dbReference type="ARBA" id="ARBA00022962"/>
    </source>
</evidence>
<dbReference type="InterPro" id="IPR029057">
    <property type="entry name" value="PRTase-like"/>
</dbReference>
<dbReference type="EC" id="2.4.2.14" evidence="4"/>
<dbReference type="InterPro" id="IPR029055">
    <property type="entry name" value="Ntn_hydrolases_N"/>
</dbReference>
<dbReference type="Gene3D" id="3.60.20.10">
    <property type="entry name" value="Glutamine Phosphoribosylpyrophosphate, subunit 1, domain 1"/>
    <property type="match status" value="1"/>
</dbReference>
<sequence>MLISSLFVLRNYRYPHRGMGVIQTCFRGIFAKNRNWVVFDSFSVYLVLRCFCLLFCVRAIHRGTSKERMIDDLNEITFLSLQSEFICTQRFGMEQLKHECGVAGIRLLKPLEYYREKYGTWMYGLNKLYLLMEKQHNRGQEGAGLVCVKLEAEPGEEYMFRERATGSGAITEIFDAVHHQINDLPPSLLNDAGYAKRTLPFAGELYMGHLRYSTTGKSGISYVHPFLRRNNWRAKNLALCGNFNMTNVNEIFAQITAIGQHPRQYADTYIMLEQVGYRLDREVERLFNESIAKGLKGMGITRDIEEHIDLANVLRTSTKDWDGGYVVMGINGSGEMFAVRDSWGIRTAFWYVDDEIAVIASERPVLQTVLNVSADAVKELHPGQAIFLNKAGKMRMAQINRSKETRACSFERIYFSRGSDVDIYKERKMLGMKLIDPILKAINHDLEHTVFSFIPNTAEVAFYGMLEGFDNYLNKLKIKRIEALGHNPDHDELEQILSMRIRSEKVAIKDIKLRTFIAEGNTRNDLAAHVYDITYGSLKPNEDNLVVIDDSIVRGTTLKQSIIGILDRLRPKKIVIVSSSPQVRYPDYYGIDMPNLNEFIAFRAAIELLKERDMKNIIELAYNKSKEQEHLPKEQMVNYVKDIYAPFSDEEVSAKIVELLTPKNIHAKVEIVYQQLDGLRESCPNHKGDWYFSGDYPTPGGVKMVNEAFISYIEKVYQF</sequence>
<evidence type="ECO:0000313" key="4">
    <source>
        <dbReference type="EMBL" id="KAA6336671.1"/>
    </source>
</evidence>
<dbReference type="SUPFAM" id="SSF56235">
    <property type="entry name" value="N-terminal nucleophile aminohydrolases (Ntn hydrolases)"/>
    <property type="match status" value="1"/>
</dbReference>
<evidence type="ECO:0000259" key="3">
    <source>
        <dbReference type="PROSITE" id="PS51278"/>
    </source>
</evidence>
<keyword evidence="1 4" id="KW-0808">Transferase</keyword>
<accession>A0A5J4RUN5</accession>
<dbReference type="SUPFAM" id="SSF53271">
    <property type="entry name" value="PRTase-like"/>
    <property type="match status" value="1"/>
</dbReference>
<comment type="caution">
    <text evidence="4">The sequence shown here is derived from an EMBL/GenBank/DDBJ whole genome shotgun (WGS) entry which is preliminary data.</text>
</comment>
<feature type="domain" description="Glutamine amidotransferase type-2" evidence="3">
    <location>
        <begin position="100"/>
        <end position="391"/>
    </location>
</feature>
<keyword evidence="2" id="KW-0315">Glutamine amidotransferase</keyword>
<name>A0A5J4RUN5_9ZZZZ</name>
<dbReference type="PROSITE" id="PS51278">
    <property type="entry name" value="GATASE_TYPE_2"/>
    <property type="match status" value="1"/>
</dbReference>